<evidence type="ECO:0000256" key="11">
    <source>
        <dbReference type="PROSITE-ProRule" id="PRU00781"/>
    </source>
</evidence>
<dbReference type="KEGG" id="pgu:PGUG_03452"/>
<dbReference type="GO" id="GO:0046854">
    <property type="term" value="P:phosphatidylinositol phosphate biosynthetic process"/>
    <property type="evidence" value="ECO:0007669"/>
    <property type="project" value="EnsemblFungi"/>
</dbReference>
<dbReference type="eggNOG" id="KOG0229">
    <property type="taxonomic scope" value="Eukaryota"/>
</dbReference>
<keyword evidence="7 11" id="KW-0067">ATP-binding</keyword>
<keyword evidence="4 11" id="KW-0808">Transferase</keyword>
<dbReference type="STRING" id="294746.A5DJK1"/>
<evidence type="ECO:0000259" key="13">
    <source>
        <dbReference type="PROSITE" id="PS51455"/>
    </source>
</evidence>
<dbReference type="InterPro" id="IPR002498">
    <property type="entry name" value="PInositol-4-P-4/5-kinase_core"/>
</dbReference>
<dbReference type="EMBL" id="CH408158">
    <property type="protein sequence ID" value="EDK39354.2"/>
    <property type="molecule type" value="Genomic_DNA"/>
</dbReference>
<evidence type="ECO:0000256" key="4">
    <source>
        <dbReference type="ARBA" id="ARBA00022679"/>
    </source>
</evidence>
<evidence type="ECO:0000256" key="8">
    <source>
        <dbReference type="ARBA" id="ARBA00078403"/>
    </source>
</evidence>
<dbReference type="GO" id="GO:0070273">
    <property type="term" value="F:phosphatidylinositol-4-phosphate binding"/>
    <property type="evidence" value="ECO:0007669"/>
    <property type="project" value="EnsemblFungi"/>
</dbReference>
<dbReference type="GeneID" id="5125993"/>
<evidence type="ECO:0000256" key="7">
    <source>
        <dbReference type="ARBA" id="ARBA00022840"/>
    </source>
</evidence>
<dbReference type="GO" id="GO:0031321">
    <property type="term" value="P:ascospore-type prospore assembly"/>
    <property type="evidence" value="ECO:0007669"/>
    <property type="project" value="EnsemblFungi"/>
</dbReference>
<keyword evidence="3" id="KW-0597">Phosphoprotein</keyword>
<dbReference type="InterPro" id="IPR027483">
    <property type="entry name" value="PInositol-4-P-4/5-kinase_C_sf"/>
</dbReference>
<keyword evidence="5 11" id="KW-0547">Nucleotide-binding</keyword>
<dbReference type="EC" id="2.7.1.68" evidence="2"/>
<comment type="catalytic activity">
    <reaction evidence="1">
        <text>a 1,2-diacyl-sn-glycero-3-phospho-(1D-myo-inositol 4-phosphate) + ATP = a 1,2-diacyl-sn-glycero-3-phospho-(1D-myo-inositol-4,5-bisphosphate) + ADP + H(+)</text>
        <dbReference type="Rhea" id="RHEA:14425"/>
        <dbReference type="ChEBI" id="CHEBI:15378"/>
        <dbReference type="ChEBI" id="CHEBI:30616"/>
        <dbReference type="ChEBI" id="CHEBI:58178"/>
        <dbReference type="ChEBI" id="CHEBI:58456"/>
        <dbReference type="ChEBI" id="CHEBI:456216"/>
        <dbReference type="EC" id="2.7.1.68"/>
    </reaction>
</comment>
<dbReference type="CDD" id="cd17303">
    <property type="entry name" value="PIPKc_PIP5K_yeast_like"/>
    <property type="match status" value="1"/>
</dbReference>
<feature type="compositionally biased region" description="Polar residues" evidence="12">
    <location>
        <begin position="37"/>
        <end position="48"/>
    </location>
</feature>
<dbReference type="OMA" id="NSNMKER"/>
<evidence type="ECO:0000256" key="6">
    <source>
        <dbReference type="ARBA" id="ARBA00022777"/>
    </source>
</evidence>
<sequence>MTETVVLAPVAEPSLLDEKHDGVMSSTSHLKEKAKISKNSDPSASSPVSGRGSRSDVDASELSKDTSPSSFEEPRNTDSSVNKVSRLSEDIDPLTITDEPGMLHSPSHPSSRPLHSVKSQSTPIISRRHTTPHPKSSHTNNERPQVQPKRSLDNKHARPVIRATFPSFTKESKEQHRPDFVHSELAKMRDALSTKRKKKKRDLELALDEEVLVGNKISEGHENFVMAYNMLTGIRVAVSRNAGVMKKLDESDFKKTTKLTFNMDGSELTPSSKYDFKFKDYNPAVFRELRTMFGIDPADYLVSITGKYILSELGSPGKSGSFFYYSRDYRFIIKTVHHSEHKQLRKVLREYYNHVKENPNTLISQFYGLHRVKMSFGSGYRKVHFVVMNNLFPPHRNIHLKYDLKGSTWGRITRIPQECLKSGDLSQLTLKDLNWLERHEKIKFGPEKRKAFFTQLKADVELLKRINVMDYSLLIGLHDVKKGNTLASTKKLTVFDPKSTNKFELINTNPRNLDRTADLPSNVYPGRSKYVFYGHDGGIRATNEDNEPLQEIYYLGIIDYLTNYSFRKRLETFWRSMRHPRLTISAVPASEYGDRFFAFIQNGTTRSKSKVD</sequence>
<protein>
    <recommendedName>
        <fullName evidence="2">1-phosphatidylinositol-4-phosphate 5-kinase</fullName>
        <ecNumber evidence="2">2.7.1.68</ecNumber>
    </recommendedName>
    <alternativeName>
        <fullName evidence="10">1-phosphatidylinositol 4-phosphate kinase</fullName>
    </alternativeName>
    <alternativeName>
        <fullName evidence="8">Diphosphoinositide kinase</fullName>
    </alternativeName>
    <alternativeName>
        <fullName evidence="9">PIP5K</fullName>
    </alternativeName>
</protein>
<dbReference type="SMART" id="SM00330">
    <property type="entry name" value="PIPKc"/>
    <property type="match status" value="1"/>
</dbReference>
<dbReference type="InParanoid" id="A5DJK1"/>
<reference evidence="14 15" key="1">
    <citation type="journal article" date="2009" name="Nature">
        <title>Evolution of pathogenicity and sexual reproduction in eight Candida genomes.</title>
        <authorList>
            <person name="Butler G."/>
            <person name="Rasmussen M.D."/>
            <person name="Lin M.F."/>
            <person name="Santos M.A."/>
            <person name="Sakthikumar S."/>
            <person name="Munro C.A."/>
            <person name="Rheinbay E."/>
            <person name="Grabherr M."/>
            <person name="Forche A."/>
            <person name="Reedy J.L."/>
            <person name="Agrafioti I."/>
            <person name="Arnaud M.B."/>
            <person name="Bates S."/>
            <person name="Brown A.J."/>
            <person name="Brunke S."/>
            <person name="Costanzo M.C."/>
            <person name="Fitzpatrick D.A."/>
            <person name="de Groot P.W."/>
            <person name="Harris D."/>
            <person name="Hoyer L.L."/>
            <person name="Hube B."/>
            <person name="Klis F.M."/>
            <person name="Kodira C."/>
            <person name="Lennard N."/>
            <person name="Logue M.E."/>
            <person name="Martin R."/>
            <person name="Neiman A.M."/>
            <person name="Nikolaou E."/>
            <person name="Quail M.A."/>
            <person name="Quinn J."/>
            <person name="Santos M.C."/>
            <person name="Schmitzberger F.F."/>
            <person name="Sherlock G."/>
            <person name="Shah P."/>
            <person name="Silverstein K.A."/>
            <person name="Skrzypek M.S."/>
            <person name="Soll D."/>
            <person name="Staggs R."/>
            <person name="Stansfield I."/>
            <person name="Stumpf M.P."/>
            <person name="Sudbery P.E."/>
            <person name="Srikantha T."/>
            <person name="Zeng Q."/>
            <person name="Berman J."/>
            <person name="Berriman M."/>
            <person name="Heitman J."/>
            <person name="Gow N.A."/>
            <person name="Lorenz M.C."/>
            <person name="Birren B.W."/>
            <person name="Kellis M."/>
            <person name="Cuomo C.A."/>
        </authorList>
    </citation>
    <scope>NUCLEOTIDE SEQUENCE [LARGE SCALE GENOMIC DNA]</scope>
    <source>
        <strain evidence="15">ATCC 6260 / CBS 566 / DSM 6381 / JCM 1539 / NBRC 10279 / NRRL Y-324</strain>
    </source>
</reference>
<dbReference type="Gene3D" id="3.30.810.10">
    <property type="entry name" value="2-Layer Sandwich"/>
    <property type="match status" value="1"/>
</dbReference>
<dbReference type="FunCoup" id="A5DJK1">
    <property type="interactions" value="220"/>
</dbReference>
<feature type="compositionally biased region" description="Low complexity" evidence="12">
    <location>
        <begin position="103"/>
        <end position="116"/>
    </location>
</feature>
<dbReference type="PANTHER" id="PTHR23086:SF8">
    <property type="entry name" value="PHOSPHATIDYLINOSITOL 5-PHOSPHATE 4-KINASE, ISOFORM A"/>
    <property type="match status" value="1"/>
</dbReference>
<dbReference type="GO" id="GO:0016308">
    <property type="term" value="F:1-phosphatidylinositol-4-phosphate 5-kinase activity"/>
    <property type="evidence" value="ECO:0007669"/>
    <property type="project" value="UniProtKB-EC"/>
</dbReference>
<dbReference type="FunFam" id="3.30.800.10:FF:000009">
    <property type="entry name" value="Phosphatidylinositol 4-phosphate 5-kinase its3"/>
    <property type="match status" value="1"/>
</dbReference>
<feature type="compositionally biased region" description="Basic and acidic residues" evidence="12">
    <location>
        <begin position="53"/>
        <end position="64"/>
    </location>
</feature>
<dbReference type="HOGENOM" id="CLU_004312_4_2_1"/>
<evidence type="ECO:0000256" key="10">
    <source>
        <dbReference type="ARBA" id="ARBA00082306"/>
    </source>
</evidence>
<dbReference type="SUPFAM" id="SSF56104">
    <property type="entry name" value="SAICAR synthase-like"/>
    <property type="match status" value="1"/>
</dbReference>
<dbReference type="GO" id="GO:0005886">
    <property type="term" value="C:plasma membrane"/>
    <property type="evidence" value="ECO:0007669"/>
    <property type="project" value="EnsemblFungi"/>
</dbReference>
<dbReference type="GO" id="GO:0032266">
    <property type="term" value="F:phosphatidylinositol-3-phosphate binding"/>
    <property type="evidence" value="ECO:0007669"/>
    <property type="project" value="EnsemblFungi"/>
</dbReference>
<dbReference type="GO" id="GO:0030866">
    <property type="term" value="P:cortical actin cytoskeleton organization"/>
    <property type="evidence" value="ECO:0007669"/>
    <property type="project" value="EnsemblFungi"/>
</dbReference>
<evidence type="ECO:0000256" key="12">
    <source>
        <dbReference type="SAM" id="MobiDB-lite"/>
    </source>
</evidence>
<feature type="domain" description="PIPK" evidence="13">
    <location>
        <begin position="217"/>
        <end position="604"/>
    </location>
</feature>
<evidence type="ECO:0000256" key="5">
    <source>
        <dbReference type="ARBA" id="ARBA00022741"/>
    </source>
</evidence>
<dbReference type="RefSeq" id="XP_001484071.2">
    <property type="nucleotide sequence ID" value="XM_001484021.1"/>
</dbReference>
<keyword evidence="6 11" id="KW-0418">Kinase</keyword>
<keyword evidence="15" id="KW-1185">Reference proteome</keyword>
<dbReference type="VEuPathDB" id="FungiDB:PGUG_03452"/>
<dbReference type="PROSITE" id="PS51455">
    <property type="entry name" value="PIPK"/>
    <property type="match status" value="1"/>
</dbReference>
<evidence type="ECO:0000256" key="1">
    <source>
        <dbReference type="ARBA" id="ARBA00000444"/>
    </source>
</evidence>
<feature type="compositionally biased region" description="Basic residues" evidence="12">
    <location>
        <begin position="126"/>
        <end position="136"/>
    </location>
</feature>
<dbReference type="Pfam" id="PF01504">
    <property type="entry name" value="PIP5K"/>
    <property type="match status" value="1"/>
</dbReference>
<evidence type="ECO:0000256" key="2">
    <source>
        <dbReference type="ARBA" id="ARBA00012172"/>
    </source>
</evidence>
<proteinExistence type="predicted"/>
<evidence type="ECO:0000256" key="9">
    <source>
        <dbReference type="ARBA" id="ARBA00080374"/>
    </source>
</evidence>
<dbReference type="GO" id="GO:0005634">
    <property type="term" value="C:nucleus"/>
    <property type="evidence" value="ECO:0007669"/>
    <property type="project" value="EnsemblFungi"/>
</dbReference>
<dbReference type="InterPro" id="IPR023610">
    <property type="entry name" value="PInositol-4/5-P-5/4-kinase"/>
</dbReference>
<organism evidence="14 15">
    <name type="scientific">Meyerozyma guilliermondii (strain ATCC 6260 / CBS 566 / DSM 6381 / JCM 1539 / NBRC 10279 / NRRL Y-324)</name>
    <name type="common">Yeast</name>
    <name type="synonym">Candida guilliermondii</name>
    <dbReference type="NCBI Taxonomy" id="294746"/>
    <lineage>
        <taxon>Eukaryota</taxon>
        <taxon>Fungi</taxon>
        <taxon>Dikarya</taxon>
        <taxon>Ascomycota</taxon>
        <taxon>Saccharomycotina</taxon>
        <taxon>Pichiomycetes</taxon>
        <taxon>Debaryomycetaceae</taxon>
        <taxon>Meyerozyma</taxon>
    </lineage>
</organism>
<evidence type="ECO:0000313" key="14">
    <source>
        <dbReference type="EMBL" id="EDK39354.2"/>
    </source>
</evidence>
<gene>
    <name evidence="14" type="ORF">PGUG_03452</name>
</gene>
<evidence type="ECO:0000313" key="15">
    <source>
        <dbReference type="Proteomes" id="UP000001997"/>
    </source>
</evidence>
<evidence type="ECO:0000256" key="3">
    <source>
        <dbReference type="ARBA" id="ARBA00022553"/>
    </source>
</evidence>
<accession>A5DJK1</accession>
<dbReference type="OrthoDB" id="20783at2759"/>
<dbReference type="AlphaFoldDB" id="A5DJK1"/>
<dbReference type="Proteomes" id="UP000001997">
    <property type="component" value="Unassembled WGS sequence"/>
</dbReference>
<name>A5DJK1_PICGU</name>
<dbReference type="GO" id="GO:0005524">
    <property type="term" value="F:ATP binding"/>
    <property type="evidence" value="ECO:0007669"/>
    <property type="project" value="UniProtKB-UniRule"/>
</dbReference>
<dbReference type="PANTHER" id="PTHR23086">
    <property type="entry name" value="PHOSPHATIDYLINOSITOL-4-PHOSPHATE 5-KINASE"/>
    <property type="match status" value="1"/>
</dbReference>
<dbReference type="InterPro" id="IPR027484">
    <property type="entry name" value="PInositol-4-P-5-kinase_N"/>
</dbReference>
<dbReference type="Gene3D" id="3.30.800.10">
    <property type="entry name" value="Phosphatidylinositol Phosphate Kinase II Beta"/>
    <property type="match status" value="1"/>
</dbReference>
<feature type="region of interest" description="Disordered" evidence="12">
    <location>
        <begin position="1"/>
        <end position="157"/>
    </location>
</feature>